<dbReference type="Gene3D" id="3.55.50.30">
    <property type="match status" value="1"/>
</dbReference>
<protein>
    <submittedName>
        <fullName evidence="17">TonB-dependent siderophore receptor</fullName>
    </submittedName>
</protein>
<evidence type="ECO:0000256" key="15">
    <source>
        <dbReference type="RuleBase" id="RU003357"/>
    </source>
</evidence>
<keyword evidence="11 14" id="KW-0472">Membrane</keyword>
<accession>A0A2A7V074</accession>
<dbReference type="InterPro" id="IPR037066">
    <property type="entry name" value="Plug_dom_sf"/>
</dbReference>
<proteinExistence type="inferred from homology"/>
<dbReference type="PANTHER" id="PTHR32552">
    <property type="entry name" value="FERRICHROME IRON RECEPTOR-RELATED"/>
    <property type="match status" value="1"/>
</dbReference>
<comment type="subcellular location">
    <subcellularLocation>
        <location evidence="1 14">Cell outer membrane</location>
        <topology evidence="1 14">Multi-pass membrane protein</topology>
    </subcellularLocation>
</comment>
<comment type="similarity">
    <text evidence="2 14 15">Belongs to the TonB-dependent receptor family.</text>
</comment>
<evidence type="ECO:0000259" key="16">
    <source>
        <dbReference type="SMART" id="SM00965"/>
    </source>
</evidence>
<dbReference type="OrthoDB" id="174652at2"/>
<dbReference type="Gene3D" id="2.40.170.20">
    <property type="entry name" value="TonB-dependent receptor, beta-barrel domain"/>
    <property type="match status" value="1"/>
</dbReference>
<evidence type="ECO:0000256" key="9">
    <source>
        <dbReference type="ARBA" id="ARBA00023065"/>
    </source>
</evidence>
<dbReference type="Pfam" id="PF00593">
    <property type="entry name" value="TonB_dep_Rec_b-barrel"/>
    <property type="match status" value="1"/>
</dbReference>
<evidence type="ECO:0000256" key="10">
    <source>
        <dbReference type="ARBA" id="ARBA00023077"/>
    </source>
</evidence>
<evidence type="ECO:0000256" key="1">
    <source>
        <dbReference type="ARBA" id="ARBA00004571"/>
    </source>
</evidence>
<evidence type="ECO:0000256" key="7">
    <source>
        <dbReference type="ARBA" id="ARBA00022729"/>
    </source>
</evidence>
<dbReference type="InterPro" id="IPR036942">
    <property type="entry name" value="Beta-barrel_TonB_sf"/>
</dbReference>
<evidence type="ECO:0000313" key="17">
    <source>
        <dbReference type="EMBL" id="PEH90952.1"/>
    </source>
</evidence>
<evidence type="ECO:0000256" key="12">
    <source>
        <dbReference type="ARBA" id="ARBA00023170"/>
    </source>
</evidence>
<evidence type="ECO:0000256" key="14">
    <source>
        <dbReference type="PROSITE-ProRule" id="PRU01360"/>
    </source>
</evidence>
<dbReference type="Gene3D" id="2.170.130.10">
    <property type="entry name" value="TonB-dependent receptor, plug domain"/>
    <property type="match status" value="1"/>
</dbReference>
<keyword evidence="6 14" id="KW-0812">Transmembrane</keyword>
<dbReference type="InterPro" id="IPR011662">
    <property type="entry name" value="Secretin/TonB_short_N"/>
</dbReference>
<comment type="caution">
    <text evidence="17">The sequence shown here is derived from an EMBL/GenBank/DDBJ whole genome shotgun (WGS) entry which is preliminary data.</text>
</comment>
<keyword evidence="7" id="KW-0732">Signal</keyword>
<dbReference type="RefSeq" id="WP_066539536.1">
    <property type="nucleotide sequence ID" value="NZ_PDEA01000001.1"/>
</dbReference>
<evidence type="ECO:0000256" key="13">
    <source>
        <dbReference type="ARBA" id="ARBA00023237"/>
    </source>
</evidence>
<keyword evidence="18" id="KW-1185">Reference proteome</keyword>
<dbReference type="EMBL" id="PDEA01000001">
    <property type="protein sequence ID" value="PEH90952.1"/>
    <property type="molecule type" value="Genomic_DNA"/>
</dbReference>
<evidence type="ECO:0000256" key="4">
    <source>
        <dbReference type="ARBA" id="ARBA00022452"/>
    </source>
</evidence>
<dbReference type="InterPro" id="IPR039426">
    <property type="entry name" value="TonB-dep_rcpt-like"/>
</dbReference>
<gene>
    <name evidence="17" type="ORF">CRM82_08220</name>
</gene>
<dbReference type="Pfam" id="PF07715">
    <property type="entry name" value="Plug"/>
    <property type="match status" value="1"/>
</dbReference>
<dbReference type="NCBIfam" id="TIGR01783">
    <property type="entry name" value="TonB-siderophor"/>
    <property type="match status" value="1"/>
</dbReference>
<dbReference type="PROSITE" id="PS52016">
    <property type="entry name" value="TONB_DEPENDENT_REC_3"/>
    <property type="match status" value="1"/>
</dbReference>
<dbReference type="GO" id="GO:0015344">
    <property type="term" value="F:siderophore uptake transmembrane transporter activity"/>
    <property type="evidence" value="ECO:0007669"/>
    <property type="project" value="TreeGrafter"/>
</dbReference>
<name>A0A2A7V074_COMTR</name>
<organism evidence="17 18">
    <name type="scientific">Comamonas terrigena</name>
    <dbReference type="NCBI Taxonomy" id="32013"/>
    <lineage>
        <taxon>Bacteria</taxon>
        <taxon>Pseudomonadati</taxon>
        <taxon>Pseudomonadota</taxon>
        <taxon>Betaproteobacteria</taxon>
        <taxon>Burkholderiales</taxon>
        <taxon>Comamonadaceae</taxon>
        <taxon>Comamonas</taxon>
    </lineage>
</organism>
<dbReference type="Proteomes" id="UP000220246">
    <property type="component" value="Unassembled WGS sequence"/>
</dbReference>
<dbReference type="GO" id="GO:0009279">
    <property type="term" value="C:cell outer membrane"/>
    <property type="evidence" value="ECO:0007669"/>
    <property type="project" value="UniProtKB-SubCell"/>
</dbReference>
<dbReference type="GO" id="GO:0038023">
    <property type="term" value="F:signaling receptor activity"/>
    <property type="evidence" value="ECO:0007669"/>
    <property type="project" value="InterPro"/>
</dbReference>
<keyword evidence="4 14" id="KW-1134">Transmembrane beta strand</keyword>
<dbReference type="GO" id="GO:0015891">
    <property type="term" value="P:siderophore transport"/>
    <property type="evidence" value="ECO:0007669"/>
    <property type="project" value="InterPro"/>
</dbReference>
<dbReference type="FunFam" id="2.170.130.10:FF:000010">
    <property type="entry name" value="Ferripyoverdine receptor"/>
    <property type="match status" value="1"/>
</dbReference>
<keyword evidence="8" id="KW-0408">Iron</keyword>
<dbReference type="AlphaFoldDB" id="A0A2A7V074"/>
<reference evidence="18" key="1">
    <citation type="submission" date="2017-09" db="EMBL/GenBank/DDBJ databases">
        <title>FDA dAtabase for Regulatory Grade micrObial Sequences (FDA-ARGOS): Supporting development and validation of Infectious Disease Dx tests.</title>
        <authorList>
            <person name="Minogue T."/>
            <person name="Wolcott M."/>
            <person name="Wasieloski L."/>
            <person name="Aguilar W."/>
            <person name="Moore D."/>
            <person name="Tallon L."/>
            <person name="Sadzewicz L."/>
            <person name="Ott S."/>
            <person name="Zhao X."/>
            <person name="Nagaraj S."/>
            <person name="Vavikolanu K."/>
            <person name="Aluvathingal J."/>
            <person name="Nadendla S."/>
            <person name="Sichtig H."/>
        </authorList>
    </citation>
    <scope>NUCLEOTIDE SEQUENCE [LARGE SCALE GENOMIC DNA]</scope>
    <source>
        <strain evidence="18">FDAARGOS_394</strain>
    </source>
</reference>
<dbReference type="SMART" id="SM00965">
    <property type="entry name" value="STN"/>
    <property type="match status" value="1"/>
</dbReference>
<sequence>MVAPLSPSFASLASRTPPHRHSPLVLALAWGLLAQIPLAHAQTTTPPTSRSAAVLQWNLPAGPLGDTLARIAREGGRRISADPALLAGKQAAPVVGALSAEQAAQRALAGSGLQLAVTTSGTLTVVPGNPPAPVSSSGDSATLKEVTVKAAPELNGVTEGSTSYTATGPSRMATGLSLTQRETPQAVTVVTRQQILDQNMQSLDDVANAATGISYSKNGTERSVYYARGLQVSDLQIDGMSVSMSENYSMDAMSGNNLVIYDRVEFVRGANGLMQGSGNPSGAINLVRKRPTREFQLKGEVGAGSWADYRAQVDVAGPLNEAGTLRGRAVAYANNGNSYKTGSGKDNQLLYGILEADLSPDTLLTLGATVQRDRHRGYEWGGLNTRPDGSFYQLPRSISLAGPWAHLNRDNYTLFSELSHQFGNGWKVTGAVNVMRSNADYLASYPARVSGSDDLYRLVAVDVDYTDKQLAFDLKASGPITLWGREHELMLGASHRKDDFAFPIYSATNTPIVDITNFDYWAIPVPIINYAKPANYRYQRSEKGLYAATRLRATDALSVIIGSRLSWAEYDVQSPYVNEPYATGRQFIPYAGLVYDLNGHHSLYASYTSIYQIQDYFGPGGLLDPVKGNNYETGIKSSFFDSRLQTALSVFQSELTNLPEELDLDPTCGTSGTSSCYTEGGKVRNRGFEIEASGSPLPGWNLSAGYSYSHPKYVQGSSHGMDYDTLTPRKLLKLATDYRLPGGQWRLGGDVQMQSGTHSSLLPNLAQGSYTLLNLHANYQHDRHLSVQFNVRNATDKHYYQTIPSRANWGNLMTGTPRSFAVTVRYQY</sequence>
<keyword evidence="9" id="KW-0406">Ion transport</keyword>
<dbReference type="PANTHER" id="PTHR32552:SF74">
    <property type="entry name" value="HYDROXAMATE SIDEROPHORE RECEPTOR FHUE"/>
    <property type="match status" value="1"/>
</dbReference>
<keyword evidence="13 14" id="KW-0998">Cell outer membrane</keyword>
<evidence type="ECO:0000256" key="5">
    <source>
        <dbReference type="ARBA" id="ARBA00022496"/>
    </source>
</evidence>
<dbReference type="InterPro" id="IPR000531">
    <property type="entry name" value="Beta-barrel_TonB"/>
</dbReference>
<evidence type="ECO:0000256" key="8">
    <source>
        <dbReference type="ARBA" id="ARBA00023004"/>
    </source>
</evidence>
<evidence type="ECO:0000256" key="2">
    <source>
        <dbReference type="ARBA" id="ARBA00009810"/>
    </source>
</evidence>
<keyword evidence="5" id="KW-0410">Iron transport</keyword>
<evidence type="ECO:0000256" key="11">
    <source>
        <dbReference type="ARBA" id="ARBA00023136"/>
    </source>
</evidence>
<dbReference type="STRING" id="1219032.GCA_001515545_02956"/>
<evidence type="ECO:0000256" key="3">
    <source>
        <dbReference type="ARBA" id="ARBA00022448"/>
    </source>
</evidence>
<evidence type="ECO:0000313" key="18">
    <source>
        <dbReference type="Proteomes" id="UP000220246"/>
    </source>
</evidence>
<keyword evidence="12 17" id="KW-0675">Receptor</keyword>
<dbReference type="InterPro" id="IPR010105">
    <property type="entry name" value="TonB_sidphr_rcpt"/>
</dbReference>
<dbReference type="SUPFAM" id="SSF56935">
    <property type="entry name" value="Porins"/>
    <property type="match status" value="1"/>
</dbReference>
<dbReference type="InterPro" id="IPR012910">
    <property type="entry name" value="Plug_dom"/>
</dbReference>
<feature type="domain" description="Secretin/TonB short N-terminal" evidence="16">
    <location>
        <begin position="77"/>
        <end position="128"/>
    </location>
</feature>
<evidence type="ECO:0000256" key="6">
    <source>
        <dbReference type="ARBA" id="ARBA00022692"/>
    </source>
</evidence>
<dbReference type="CDD" id="cd01347">
    <property type="entry name" value="ligand_gated_channel"/>
    <property type="match status" value="1"/>
</dbReference>
<keyword evidence="10 15" id="KW-0798">TonB box</keyword>
<dbReference type="GeneID" id="80800584"/>
<keyword evidence="3 14" id="KW-0813">Transport</keyword>